<dbReference type="InterPro" id="IPR003594">
    <property type="entry name" value="HATPase_dom"/>
</dbReference>
<feature type="transmembrane region" description="Helical" evidence="7">
    <location>
        <begin position="43"/>
        <end position="61"/>
    </location>
</feature>
<evidence type="ECO:0000259" key="8">
    <source>
        <dbReference type="PROSITE" id="PS50109"/>
    </source>
</evidence>
<dbReference type="Pfam" id="PF00512">
    <property type="entry name" value="HisKA"/>
    <property type="match status" value="1"/>
</dbReference>
<dbReference type="Pfam" id="PF02518">
    <property type="entry name" value="HATPase_c"/>
    <property type="match status" value="1"/>
</dbReference>
<dbReference type="Gene3D" id="1.10.287.130">
    <property type="match status" value="1"/>
</dbReference>
<dbReference type="InterPro" id="IPR005467">
    <property type="entry name" value="His_kinase_dom"/>
</dbReference>
<feature type="domain" description="Histidine kinase" evidence="8">
    <location>
        <begin position="249"/>
        <end position="469"/>
    </location>
</feature>
<dbReference type="InterPro" id="IPR036890">
    <property type="entry name" value="HATPase_C_sf"/>
</dbReference>
<evidence type="ECO:0000256" key="3">
    <source>
        <dbReference type="ARBA" id="ARBA00022553"/>
    </source>
</evidence>
<dbReference type="EMBL" id="HG916852">
    <property type="protein sequence ID" value="CDM56911.1"/>
    <property type="molecule type" value="Genomic_DNA"/>
</dbReference>
<evidence type="ECO:0000256" key="4">
    <source>
        <dbReference type="ARBA" id="ARBA00022679"/>
    </source>
</evidence>
<keyword evidence="10" id="KW-1185">Reference proteome</keyword>
<reference evidence="9" key="1">
    <citation type="submission" date="2013-11" db="EMBL/GenBank/DDBJ databases">
        <title>Draft genome sequence of the broad-host-range Rhizobium sp. LPU83 strain, a member of the low-genetic diversity Oregon-like Rhizobium sp. group.</title>
        <authorList>
            <person name="Wibberg D."/>
            <person name="Puehler A."/>
            <person name="Schlueter A."/>
        </authorList>
    </citation>
    <scope>NUCLEOTIDE SEQUENCE [LARGE SCALE GENOMIC DNA]</scope>
    <source>
        <strain evidence="9">LPU83</strain>
    </source>
</reference>
<sequence length="513" mass="54632">MRVMSKIAERAAALVDRVVGSWLSRTGGGAAVRQRELMILSRLALLSSAALVAAPVGLSLVTSPAVALPVGVATVCAAFLFSAVGSIALSRQSTATAAVAPPIAEDFFMEATAGLALFLDPQGNVTTVGGRDKREYLAWIRDPIGKGFVDQIHVSDRILFLQALDQLRQGEATAAVDLRLERPSVSRDNRQFAYLRMDLTARHDSDGVFFSVIAQLRDVSMEQQLRQEAQSRAADARTANDAKSRFLAAVSHELRTPLNAILGFSDILLGEYFGKFENERQREYVGLVRDSGAHLLSVVNTMLDMSKIEAGRYELCLEPFDIAAVVRSCEAMLALQAKTKGVTLTSRVQRGLDEVVADQRAIQQILINLVGNAVKFTDAGGAISIDASMRDGVLNLSVSDTGIGIPGDKLEMLGQPFVQIQNDYSRRFEGTGLGLSLVKGLVALHGGDFAIASTPGSGTIITISIAADGSGVPAAGTARNDLVEFPPRLKAAPALVGVLEEGLFDGREQAKIA</sequence>
<dbReference type="PANTHER" id="PTHR43711:SF1">
    <property type="entry name" value="HISTIDINE KINASE 1"/>
    <property type="match status" value="1"/>
</dbReference>
<evidence type="ECO:0000256" key="5">
    <source>
        <dbReference type="ARBA" id="ARBA00022777"/>
    </source>
</evidence>
<dbReference type="GO" id="GO:0000155">
    <property type="term" value="F:phosphorelay sensor kinase activity"/>
    <property type="evidence" value="ECO:0007669"/>
    <property type="project" value="InterPro"/>
</dbReference>
<dbReference type="SUPFAM" id="SSF47384">
    <property type="entry name" value="Homodimeric domain of signal transducing histidine kinase"/>
    <property type="match status" value="1"/>
</dbReference>
<keyword evidence="7" id="KW-0472">Membrane</keyword>
<keyword evidence="4 9" id="KW-0808">Transferase</keyword>
<keyword evidence="7" id="KW-1133">Transmembrane helix</keyword>
<evidence type="ECO:0000256" key="2">
    <source>
        <dbReference type="ARBA" id="ARBA00012438"/>
    </source>
</evidence>
<dbReference type="InterPro" id="IPR050736">
    <property type="entry name" value="Sensor_HK_Regulatory"/>
</dbReference>
<dbReference type="SMART" id="SM00388">
    <property type="entry name" value="HisKA"/>
    <property type="match status" value="1"/>
</dbReference>
<gene>
    <name evidence="9" type="ORF">LPU83_1237</name>
</gene>
<keyword evidence="7" id="KW-0812">Transmembrane</keyword>
<dbReference type="Proteomes" id="UP000019443">
    <property type="component" value="Chromosome"/>
</dbReference>
<dbReference type="InterPro" id="IPR003661">
    <property type="entry name" value="HisK_dim/P_dom"/>
</dbReference>
<evidence type="ECO:0000313" key="10">
    <source>
        <dbReference type="Proteomes" id="UP000019443"/>
    </source>
</evidence>
<dbReference type="EC" id="2.7.13.3" evidence="2"/>
<dbReference type="KEGG" id="rhl:LPU83_1237"/>
<keyword evidence="5 9" id="KW-0418">Kinase</keyword>
<comment type="catalytic activity">
    <reaction evidence="1">
        <text>ATP + protein L-histidine = ADP + protein N-phospho-L-histidine.</text>
        <dbReference type="EC" id="2.7.13.3"/>
    </reaction>
</comment>
<evidence type="ECO:0000313" key="9">
    <source>
        <dbReference type="EMBL" id="CDM56911.1"/>
    </source>
</evidence>
<proteinExistence type="predicted"/>
<dbReference type="PATRIC" id="fig|348824.6.peg.1333"/>
<dbReference type="SUPFAM" id="SSF55874">
    <property type="entry name" value="ATPase domain of HSP90 chaperone/DNA topoisomerase II/histidine kinase"/>
    <property type="match status" value="1"/>
</dbReference>
<dbReference type="PROSITE" id="PS50109">
    <property type="entry name" value="HIS_KIN"/>
    <property type="match status" value="1"/>
</dbReference>
<dbReference type="SMART" id="SM00387">
    <property type="entry name" value="HATPase_c"/>
    <property type="match status" value="1"/>
</dbReference>
<name>W6RR75_9HYPH</name>
<dbReference type="InterPro" id="IPR036097">
    <property type="entry name" value="HisK_dim/P_sf"/>
</dbReference>
<dbReference type="PRINTS" id="PR00344">
    <property type="entry name" value="BCTRLSENSOR"/>
</dbReference>
<dbReference type="CDD" id="cd00082">
    <property type="entry name" value="HisKA"/>
    <property type="match status" value="1"/>
</dbReference>
<accession>W6RR75</accession>
<organism evidence="9 10">
    <name type="scientific">Rhizobium favelukesii</name>
    <dbReference type="NCBI Taxonomy" id="348824"/>
    <lineage>
        <taxon>Bacteria</taxon>
        <taxon>Pseudomonadati</taxon>
        <taxon>Pseudomonadota</taxon>
        <taxon>Alphaproteobacteria</taxon>
        <taxon>Hyphomicrobiales</taxon>
        <taxon>Rhizobiaceae</taxon>
        <taxon>Rhizobium/Agrobacterium group</taxon>
        <taxon>Rhizobium</taxon>
    </lineage>
</organism>
<keyword evidence="6" id="KW-0902">Two-component regulatory system</keyword>
<evidence type="ECO:0000256" key="7">
    <source>
        <dbReference type="SAM" id="Phobius"/>
    </source>
</evidence>
<dbReference type="HOGENOM" id="CLU_000445_89_22_5"/>
<keyword evidence="3" id="KW-0597">Phosphoprotein</keyword>
<evidence type="ECO:0000256" key="1">
    <source>
        <dbReference type="ARBA" id="ARBA00000085"/>
    </source>
</evidence>
<dbReference type="Gene3D" id="3.30.565.10">
    <property type="entry name" value="Histidine kinase-like ATPase, C-terminal domain"/>
    <property type="match status" value="1"/>
</dbReference>
<dbReference type="PANTHER" id="PTHR43711">
    <property type="entry name" value="TWO-COMPONENT HISTIDINE KINASE"/>
    <property type="match status" value="1"/>
</dbReference>
<dbReference type="CDD" id="cd16922">
    <property type="entry name" value="HATPase_EvgS-ArcB-TorS-like"/>
    <property type="match status" value="1"/>
</dbReference>
<feature type="transmembrane region" description="Helical" evidence="7">
    <location>
        <begin position="67"/>
        <end position="89"/>
    </location>
</feature>
<dbReference type="AlphaFoldDB" id="W6RR75"/>
<dbReference type="eggNOG" id="COG2205">
    <property type="taxonomic scope" value="Bacteria"/>
</dbReference>
<protein>
    <recommendedName>
        <fullName evidence="2">histidine kinase</fullName>
        <ecNumber evidence="2">2.7.13.3</ecNumber>
    </recommendedName>
</protein>
<dbReference type="InterPro" id="IPR004358">
    <property type="entry name" value="Sig_transdc_His_kin-like_C"/>
</dbReference>
<evidence type="ECO:0000256" key="6">
    <source>
        <dbReference type="ARBA" id="ARBA00023012"/>
    </source>
</evidence>